<dbReference type="CDD" id="cd00067">
    <property type="entry name" value="GAL4"/>
    <property type="match status" value="1"/>
</dbReference>
<reference evidence="8 9" key="1">
    <citation type="submission" date="2018-11" db="EMBL/GenBank/DDBJ databases">
        <title>Genome sequence of Saitozyma podzolica DSM 27192.</title>
        <authorList>
            <person name="Aliyu H."/>
            <person name="Gorte O."/>
            <person name="Ochsenreither K."/>
        </authorList>
    </citation>
    <scope>NUCLEOTIDE SEQUENCE [LARGE SCALE GENOMIC DNA]</scope>
    <source>
        <strain evidence="8 9">DSM 27192</strain>
    </source>
</reference>
<evidence type="ECO:0000313" key="8">
    <source>
        <dbReference type="EMBL" id="RSH87177.1"/>
    </source>
</evidence>
<feature type="region of interest" description="Disordered" evidence="6">
    <location>
        <begin position="259"/>
        <end position="298"/>
    </location>
</feature>
<evidence type="ECO:0000259" key="7">
    <source>
        <dbReference type="SMART" id="SM00906"/>
    </source>
</evidence>
<dbReference type="AlphaFoldDB" id="A0A427Y7Y1"/>
<dbReference type="OrthoDB" id="3364175at2759"/>
<evidence type="ECO:0000256" key="3">
    <source>
        <dbReference type="ARBA" id="ARBA00023125"/>
    </source>
</evidence>
<dbReference type="PANTHER" id="PTHR47424">
    <property type="entry name" value="REGULATORY PROTEIN GAL4"/>
    <property type="match status" value="1"/>
</dbReference>
<evidence type="ECO:0000256" key="6">
    <source>
        <dbReference type="SAM" id="MobiDB-lite"/>
    </source>
</evidence>
<feature type="region of interest" description="Disordered" evidence="6">
    <location>
        <begin position="85"/>
        <end position="121"/>
    </location>
</feature>
<evidence type="ECO:0000256" key="2">
    <source>
        <dbReference type="ARBA" id="ARBA00023015"/>
    </source>
</evidence>
<dbReference type="GO" id="GO:0005634">
    <property type="term" value="C:nucleus"/>
    <property type="evidence" value="ECO:0007669"/>
    <property type="project" value="TreeGrafter"/>
</dbReference>
<evidence type="ECO:0000256" key="4">
    <source>
        <dbReference type="ARBA" id="ARBA00023163"/>
    </source>
</evidence>
<dbReference type="Gene3D" id="4.10.240.10">
    <property type="entry name" value="Zn(2)-C6 fungal-type DNA-binding domain"/>
    <property type="match status" value="1"/>
</dbReference>
<dbReference type="PANTHER" id="PTHR47424:SF3">
    <property type="entry name" value="REGULATORY PROTEIN GAL4"/>
    <property type="match status" value="1"/>
</dbReference>
<evidence type="ECO:0000256" key="5">
    <source>
        <dbReference type="ARBA" id="ARBA00023242"/>
    </source>
</evidence>
<evidence type="ECO:0000256" key="1">
    <source>
        <dbReference type="ARBA" id="ARBA00022723"/>
    </source>
</evidence>
<dbReference type="InterPro" id="IPR036864">
    <property type="entry name" value="Zn2-C6_fun-type_DNA-bd_sf"/>
</dbReference>
<dbReference type="InterPro" id="IPR051127">
    <property type="entry name" value="Fungal_SecMet_Regulators"/>
</dbReference>
<dbReference type="EMBL" id="RSCD01000018">
    <property type="protein sequence ID" value="RSH87177.1"/>
    <property type="molecule type" value="Genomic_DNA"/>
</dbReference>
<keyword evidence="9" id="KW-1185">Reference proteome</keyword>
<dbReference type="InterPro" id="IPR001138">
    <property type="entry name" value="Zn2Cys6_DnaBD"/>
</dbReference>
<comment type="caution">
    <text evidence="8">The sequence shown here is derived from an EMBL/GenBank/DDBJ whole genome shotgun (WGS) entry which is preliminary data.</text>
</comment>
<dbReference type="GO" id="GO:0000978">
    <property type="term" value="F:RNA polymerase II cis-regulatory region sequence-specific DNA binding"/>
    <property type="evidence" value="ECO:0007669"/>
    <property type="project" value="TreeGrafter"/>
</dbReference>
<protein>
    <submittedName>
        <fullName evidence="8">Lactose regulatory protein lac9 and GAL4-like protein</fullName>
    </submittedName>
</protein>
<dbReference type="GO" id="GO:0000435">
    <property type="term" value="P:positive regulation of transcription from RNA polymerase II promoter by galactose"/>
    <property type="evidence" value="ECO:0007669"/>
    <property type="project" value="TreeGrafter"/>
</dbReference>
<sequence>MWSPDLTPSAAMTMGQMSVVLLPLVAAKHVLFGVFPKRQGKAKVKMSHPMPADWIIRSSTIPTPGVDVPPAPCIPLQTILVPSTGCTGTRRPARGDLRHGPTHRGTIGAVGESTPARSEAGSVSVDEPQCIECKRLKRKRVQCDRRHPCNICQKQGKSCAYAEIRPRKDKRRVLPVYYAHLEQRVQRLQSLVSRLAPDADLDNEDAASPSALADFEAASHATGASPSPRDHSRDQLSRLIAGGLPDQSTGDVLSQSPVAPILPAVHPPPAPHPSSLSPLRTLPPPRLTNRTRTVATPSVAAPTEALEVQPRSALGYEWDERHQKSWKDHDGTASLSVEPDGEGYLGFASGATLLRILQIAAGGVSLSQIGPAIQTAHAAAPEQLSYSEQCRFLDGYFAHYHPQYPLVHEPTFRAQWNEVIARPPQSSRVSTSWTLLSNVVLGLGAFCLSSPMSVIDHFLERAIGCISTDVTEAGSLTLVQAFCLLSNLTQKRNKPNSGSLYLGIAVRMAISLGLHRELPFWSISPFEREVRRRVWWVVFIFDSGASITFGRPILLPYAEADVDRPNNIPDRLFTPSATSVPPASTEPTIYSSLTYQANFHMLSNRIYSRVISSPPPSSSETLELDTELQTFFSDLPSWMTPFPDDGGPVRSTSLEFSAQKHFWRYCNLRIILHRRAFLERVLRGQPLCDAGPGVDPNSLIWHDVRCSQLCLESAGDSIRAIHRFFSGRWSNRLESWYGLHFLFHASFVPLIALHIDPGSSKSASWVETVHLARTVLEMLQEDPLAGRCLRIVDRLAPAYMQTASSVGTGSVAGIGAASQTDPSMDGRFMNELLQGNSAWTGTSDDLLQTLLPFADLATLSSFWPSTDV</sequence>
<dbReference type="Pfam" id="PF04082">
    <property type="entry name" value="Fungal_trans"/>
    <property type="match status" value="1"/>
</dbReference>
<organism evidence="8 9">
    <name type="scientific">Saitozyma podzolica</name>
    <dbReference type="NCBI Taxonomy" id="1890683"/>
    <lineage>
        <taxon>Eukaryota</taxon>
        <taxon>Fungi</taxon>
        <taxon>Dikarya</taxon>
        <taxon>Basidiomycota</taxon>
        <taxon>Agaricomycotina</taxon>
        <taxon>Tremellomycetes</taxon>
        <taxon>Tremellales</taxon>
        <taxon>Trimorphomycetaceae</taxon>
        <taxon>Saitozyma</taxon>
    </lineage>
</organism>
<keyword evidence="3" id="KW-0238">DNA-binding</keyword>
<dbReference type="GO" id="GO:0008270">
    <property type="term" value="F:zinc ion binding"/>
    <property type="evidence" value="ECO:0007669"/>
    <property type="project" value="InterPro"/>
</dbReference>
<dbReference type="GO" id="GO:0006351">
    <property type="term" value="P:DNA-templated transcription"/>
    <property type="evidence" value="ECO:0007669"/>
    <property type="project" value="InterPro"/>
</dbReference>
<keyword evidence="2" id="KW-0805">Transcription regulation</keyword>
<name>A0A427Y7Y1_9TREE</name>
<keyword evidence="1" id="KW-0479">Metal-binding</keyword>
<dbReference type="CDD" id="cd12148">
    <property type="entry name" value="fungal_TF_MHR"/>
    <property type="match status" value="1"/>
</dbReference>
<gene>
    <name evidence="8" type="primary">LAC9</name>
    <name evidence="8" type="ORF">EHS25_003668</name>
</gene>
<evidence type="ECO:0000313" key="9">
    <source>
        <dbReference type="Proteomes" id="UP000279259"/>
    </source>
</evidence>
<dbReference type="SMART" id="SM00906">
    <property type="entry name" value="Fungal_trans"/>
    <property type="match status" value="1"/>
</dbReference>
<keyword evidence="4" id="KW-0804">Transcription</keyword>
<keyword evidence="5" id="KW-0539">Nucleus</keyword>
<accession>A0A427Y7Y1</accession>
<feature type="domain" description="Xylanolytic transcriptional activator regulatory" evidence="7">
    <location>
        <begin position="498"/>
        <end position="571"/>
    </location>
</feature>
<dbReference type="InterPro" id="IPR007219">
    <property type="entry name" value="XnlR_reg_dom"/>
</dbReference>
<dbReference type="GO" id="GO:0000981">
    <property type="term" value="F:DNA-binding transcription factor activity, RNA polymerase II-specific"/>
    <property type="evidence" value="ECO:0007669"/>
    <property type="project" value="InterPro"/>
</dbReference>
<proteinExistence type="predicted"/>
<dbReference type="Proteomes" id="UP000279259">
    <property type="component" value="Unassembled WGS sequence"/>
</dbReference>